<dbReference type="PROSITE" id="PS51186">
    <property type="entry name" value="GNAT"/>
    <property type="match status" value="1"/>
</dbReference>
<dbReference type="CDD" id="cd04301">
    <property type="entry name" value="NAT_SF"/>
    <property type="match status" value="1"/>
</dbReference>
<dbReference type="InterPro" id="IPR045057">
    <property type="entry name" value="Gcn5-rel_NAT"/>
</dbReference>
<feature type="domain" description="N-acetyltransferase" evidence="2">
    <location>
        <begin position="17"/>
        <end position="103"/>
    </location>
</feature>
<proteinExistence type="predicted"/>
<accession>A0ABP7FUL8</accession>
<evidence type="ECO:0000313" key="3">
    <source>
        <dbReference type="EMBL" id="GAA3744821.1"/>
    </source>
</evidence>
<feature type="domain" description="N-acetyltransferase" evidence="1">
    <location>
        <begin position="1"/>
        <end position="110"/>
    </location>
</feature>
<dbReference type="PROSITE" id="PS51729">
    <property type="entry name" value="GNAT_YJDJ"/>
    <property type="match status" value="1"/>
</dbReference>
<dbReference type="InterPro" id="IPR000182">
    <property type="entry name" value="GNAT_dom"/>
</dbReference>
<dbReference type="EMBL" id="BAABAE010000003">
    <property type="protein sequence ID" value="GAA3744821.1"/>
    <property type="molecule type" value="Genomic_DNA"/>
</dbReference>
<dbReference type="PANTHER" id="PTHR31435:SF10">
    <property type="entry name" value="BSR4717 PROTEIN"/>
    <property type="match status" value="1"/>
</dbReference>
<evidence type="ECO:0000259" key="1">
    <source>
        <dbReference type="PROSITE" id="PS51186"/>
    </source>
</evidence>
<evidence type="ECO:0000313" key="4">
    <source>
        <dbReference type="Proteomes" id="UP001501004"/>
    </source>
</evidence>
<protein>
    <submittedName>
        <fullName evidence="3">GNAT family N-acetyltransferase</fullName>
    </submittedName>
</protein>
<dbReference type="Pfam" id="PF14542">
    <property type="entry name" value="Acetyltransf_CG"/>
    <property type="match status" value="1"/>
</dbReference>
<dbReference type="RefSeq" id="WP_344756307.1">
    <property type="nucleotide sequence ID" value="NZ_BAABAE010000003.1"/>
</dbReference>
<organism evidence="3 4">
    <name type="scientific">Leifsonella bigeumensis</name>
    <dbReference type="NCBI Taxonomy" id="433643"/>
    <lineage>
        <taxon>Bacteria</taxon>
        <taxon>Bacillati</taxon>
        <taxon>Actinomycetota</taxon>
        <taxon>Actinomycetes</taxon>
        <taxon>Micrococcales</taxon>
        <taxon>Microbacteriaceae</taxon>
        <taxon>Leifsonella</taxon>
    </lineage>
</organism>
<dbReference type="SUPFAM" id="SSF55729">
    <property type="entry name" value="Acyl-CoA N-acyltransferases (Nat)"/>
    <property type="match status" value="1"/>
</dbReference>
<dbReference type="PANTHER" id="PTHR31435">
    <property type="entry name" value="PROTEIN NATD1"/>
    <property type="match status" value="1"/>
</dbReference>
<gene>
    <name evidence="3" type="ORF">GCM10022239_20420</name>
</gene>
<dbReference type="Gene3D" id="3.40.630.30">
    <property type="match status" value="1"/>
</dbReference>
<evidence type="ECO:0000259" key="2">
    <source>
        <dbReference type="PROSITE" id="PS51729"/>
    </source>
</evidence>
<keyword evidence="4" id="KW-1185">Reference proteome</keyword>
<name>A0ABP7FUL8_9MICO</name>
<dbReference type="Proteomes" id="UP001501004">
    <property type="component" value="Unassembled WGS sequence"/>
</dbReference>
<dbReference type="InterPro" id="IPR016181">
    <property type="entry name" value="Acyl_CoA_acyltransferase"/>
</dbReference>
<dbReference type="InterPro" id="IPR031165">
    <property type="entry name" value="GNAT_YJDJ"/>
</dbReference>
<reference evidence="4" key="1">
    <citation type="journal article" date="2019" name="Int. J. Syst. Evol. Microbiol.">
        <title>The Global Catalogue of Microorganisms (GCM) 10K type strain sequencing project: providing services to taxonomists for standard genome sequencing and annotation.</title>
        <authorList>
            <consortium name="The Broad Institute Genomics Platform"/>
            <consortium name="The Broad Institute Genome Sequencing Center for Infectious Disease"/>
            <person name="Wu L."/>
            <person name="Ma J."/>
        </authorList>
    </citation>
    <scope>NUCLEOTIDE SEQUENCE [LARGE SCALE GENOMIC DNA]</scope>
    <source>
        <strain evidence="4">JCM 16949</strain>
    </source>
</reference>
<comment type="caution">
    <text evidence="3">The sequence shown here is derived from an EMBL/GenBank/DDBJ whole genome shotgun (WGS) entry which is preliminary data.</text>
</comment>
<sequence>MTNDETPATAPDRFTIEDMPASTQYELRDAETTIGFAEYHDRGDSRLFTHTVVDSSYGGQGLGTRLARHVLEDAVAQGKRIVPICPFIAAYLKRHPEYEANVDWPDAVAG</sequence>